<feature type="domain" description="Myb-like" evidence="6">
    <location>
        <begin position="89"/>
        <end position="139"/>
    </location>
</feature>
<evidence type="ECO:0000256" key="4">
    <source>
        <dbReference type="ARBA" id="ARBA00023242"/>
    </source>
</evidence>
<feature type="compositionally biased region" description="Low complexity" evidence="5">
    <location>
        <begin position="194"/>
        <end position="208"/>
    </location>
</feature>
<dbReference type="FunFam" id="1.10.10.60:FF:000001">
    <property type="entry name" value="MYB-related transcription factor"/>
    <property type="match status" value="1"/>
</dbReference>
<feature type="compositionally biased region" description="Polar residues" evidence="5">
    <location>
        <begin position="148"/>
        <end position="187"/>
    </location>
</feature>
<dbReference type="InterPro" id="IPR009057">
    <property type="entry name" value="Homeodomain-like_sf"/>
</dbReference>
<feature type="domain" description="HTH myb-type" evidence="7">
    <location>
        <begin position="89"/>
        <end position="143"/>
    </location>
</feature>
<dbReference type="InterPro" id="IPR001005">
    <property type="entry name" value="SANT/Myb"/>
</dbReference>
<feature type="non-terminal residue" evidence="8">
    <location>
        <position position="1"/>
    </location>
</feature>
<dbReference type="EMBL" id="QJKJ01008055">
    <property type="protein sequence ID" value="RDX80962.1"/>
    <property type="molecule type" value="Genomic_DNA"/>
</dbReference>
<keyword evidence="2" id="KW-0677">Repeat</keyword>
<accession>A0A371FRR9</accession>
<keyword evidence="4" id="KW-0539">Nucleus</keyword>
<reference evidence="8" key="1">
    <citation type="submission" date="2018-05" db="EMBL/GenBank/DDBJ databases">
        <title>Draft genome of Mucuna pruriens seed.</title>
        <authorList>
            <person name="Nnadi N.E."/>
            <person name="Vos R."/>
            <person name="Hasami M.H."/>
            <person name="Devisetty U.K."/>
            <person name="Aguiy J.C."/>
        </authorList>
    </citation>
    <scope>NUCLEOTIDE SEQUENCE [LARGE SCALE GENOMIC DNA]</scope>
    <source>
        <strain evidence="8">JCA_2017</strain>
    </source>
</reference>
<dbReference type="SUPFAM" id="SSF46689">
    <property type="entry name" value="Homeodomain-like"/>
    <property type="match status" value="1"/>
</dbReference>
<dbReference type="PROSITE" id="PS50090">
    <property type="entry name" value="MYB_LIKE"/>
    <property type="match status" value="2"/>
</dbReference>
<dbReference type="OrthoDB" id="2143914at2759"/>
<dbReference type="PANTHER" id="PTHR10641:SF1388">
    <property type="entry name" value="MYB TRANSCRIPTION FACTOR"/>
    <property type="match status" value="1"/>
</dbReference>
<organism evidence="8 9">
    <name type="scientific">Mucuna pruriens</name>
    <name type="common">Velvet bean</name>
    <name type="synonym">Dolichos pruriens</name>
    <dbReference type="NCBI Taxonomy" id="157652"/>
    <lineage>
        <taxon>Eukaryota</taxon>
        <taxon>Viridiplantae</taxon>
        <taxon>Streptophyta</taxon>
        <taxon>Embryophyta</taxon>
        <taxon>Tracheophyta</taxon>
        <taxon>Spermatophyta</taxon>
        <taxon>Magnoliopsida</taxon>
        <taxon>eudicotyledons</taxon>
        <taxon>Gunneridae</taxon>
        <taxon>Pentapetalae</taxon>
        <taxon>rosids</taxon>
        <taxon>fabids</taxon>
        <taxon>Fabales</taxon>
        <taxon>Fabaceae</taxon>
        <taxon>Papilionoideae</taxon>
        <taxon>50 kb inversion clade</taxon>
        <taxon>NPAAA clade</taxon>
        <taxon>indigoferoid/millettioid clade</taxon>
        <taxon>Phaseoleae</taxon>
        <taxon>Mucuna</taxon>
    </lineage>
</organism>
<evidence type="ECO:0000313" key="9">
    <source>
        <dbReference type="Proteomes" id="UP000257109"/>
    </source>
</evidence>
<keyword evidence="3" id="KW-0238">DNA-binding</keyword>
<evidence type="ECO:0000256" key="1">
    <source>
        <dbReference type="ARBA" id="ARBA00004123"/>
    </source>
</evidence>
<dbReference type="PANTHER" id="PTHR10641">
    <property type="entry name" value="MYB FAMILY TRANSCRIPTION FACTOR"/>
    <property type="match status" value="1"/>
</dbReference>
<dbReference type="Proteomes" id="UP000257109">
    <property type="component" value="Unassembled WGS sequence"/>
</dbReference>
<dbReference type="PROSITE" id="PS51294">
    <property type="entry name" value="HTH_MYB"/>
    <property type="match status" value="2"/>
</dbReference>
<dbReference type="InterPro" id="IPR017930">
    <property type="entry name" value="Myb_dom"/>
</dbReference>
<evidence type="ECO:0000256" key="5">
    <source>
        <dbReference type="SAM" id="MobiDB-lite"/>
    </source>
</evidence>
<comment type="caution">
    <text evidence="8">The sequence shown here is derived from an EMBL/GenBank/DDBJ whole genome shotgun (WGS) entry which is preliminary data.</text>
</comment>
<dbReference type="Gene3D" id="1.10.10.60">
    <property type="entry name" value="Homeodomain-like"/>
    <property type="match status" value="2"/>
</dbReference>
<name>A0A371FRR9_MUCPR</name>
<feature type="domain" description="HTH myb-type" evidence="7">
    <location>
        <begin position="36"/>
        <end position="88"/>
    </location>
</feature>
<dbReference type="Pfam" id="PF00249">
    <property type="entry name" value="Myb_DNA-binding"/>
    <property type="match status" value="2"/>
</dbReference>
<dbReference type="SMART" id="SM00717">
    <property type="entry name" value="SANT"/>
    <property type="match status" value="2"/>
</dbReference>
<feature type="domain" description="Myb-like" evidence="6">
    <location>
        <begin position="36"/>
        <end position="88"/>
    </location>
</feature>
<sequence length="353" mass="39935">MIRGDNIEHHLFLIVCLSGKCIPNITEMVRTPSRDTSGLQKGTWTPEEDRKLIAYITRYGTWNWRQLPKFAGLARCGKSCRLRWLNYLRPDIKRGNYTEEEEEIIIKLHEKLGNKWSVIATHLPGRTDNEIKNHWHTTLKKRLGKNEVPTNENVKATKSNSSGSEQDTDSIQNNGSFHGLSPTTSKVSDSDPLSPHVSSSEFSSSTSDYTTAATNENLLGEDGFHFVNENLWAESYVDKIFHAPIQDSDKGDHFHGLDAAGAMHPWALLECPLSSCNENMVMDNEHFGFLEAIEPTSGSFWTEPYVTDISPVQNELLVPFPLVNESVEYFSSMYDADLWCQNNSHDLHGSLFQ</sequence>
<protein>
    <submittedName>
        <fullName evidence="8">Transcription factor MYB15</fullName>
    </submittedName>
</protein>
<evidence type="ECO:0000313" key="8">
    <source>
        <dbReference type="EMBL" id="RDX80962.1"/>
    </source>
</evidence>
<dbReference type="GO" id="GO:0003677">
    <property type="term" value="F:DNA binding"/>
    <property type="evidence" value="ECO:0007669"/>
    <property type="project" value="UniProtKB-KW"/>
</dbReference>
<dbReference type="CDD" id="cd00167">
    <property type="entry name" value="SANT"/>
    <property type="match status" value="2"/>
</dbReference>
<dbReference type="AlphaFoldDB" id="A0A371FRR9"/>
<dbReference type="GO" id="GO:0005634">
    <property type="term" value="C:nucleus"/>
    <property type="evidence" value="ECO:0007669"/>
    <property type="project" value="UniProtKB-SubCell"/>
</dbReference>
<dbReference type="InterPro" id="IPR015495">
    <property type="entry name" value="Myb_TF_plants"/>
</dbReference>
<evidence type="ECO:0000256" key="2">
    <source>
        <dbReference type="ARBA" id="ARBA00022737"/>
    </source>
</evidence>
<keyword evidence="9" id="KW-1185">Reference proteome</keyword>
<evidence type="ECO:0000256" key="3">
    <source>
        <dbReference type="ARBA" id="ARBA00023125"/>
    </source>
</evidence>
<comment type="subcellular location">
    <subcellularLocation>
        <location evidence="1">Nucleus</location>
    </subcellularLocation>
</comment>
<evidence type="ECO:0000259" key="7">
    <source>
        <dbReference type="PROSITE" id="PS51294"/>
    </source>
</evidence>
<feature type="region of interest" description="Disordered" evidence="5">
    <location>
        <begin position="138"/>
        <end position="208"/>
    </location>
</feature>
<proteinExistence type="predicted"/>
<gene>
    <name evidence="8" type="primary">MYB15</name>
    <name evidence="8" type="ORF">CR513_38418</name>
</gene>
<evidence type="ECO:0000259" key="6">
    <source>
        <dbReference type="PROSITE" id="PS50090"/>
    </source>
</evidence>